<organism evidence="3 4">
    <name type="scientific">Saccharomycopsis crataegensis</name>
    <dbReference type="NCBI Taxonomy" id="43959"/>
    <lineage>
        <taxon>Eukaryota</taxon>
        <taxon>Fungi</taxon>
        <taxon>Dikarya</taxon>
        <taxon>Ascomycota</taxon>
        <taxon>Saccharomycotina</taxon>
        <taxon>Saccharomycetes</taxon>
        <taxon>Saccharomycopsidaceae</taxon>
        <taxon>Saccharomycopsis</taxon>
    </lineage>
</organism>
<keyword evidence="1" id="KW-0175">Coiled coil</keyword>
<feature type="coiled-coil region" evidence="1">
    <location>
        <begin position="49"/>
        <end position="76"/>
    </location>
</feature>
<name>A0AAV5QTF3_9ASCO</name>
<evidence type="ECO:0000256" key="2">
    <source>
        <dbReference type="SAM" id="SignalP"/>
    </source>
</evidence>
<gene>
    <name evidence="3" type="ORF">DASC09_054960</name>
</gene>
<accession>A0AAV5QTF3</accession>
<protein>
    <recommendedName>
        <fullName evidence="5">Glycine zipper 2TM domain-containing protein</fullName>
    </recommendedName>
</protein>
<reference evidence="3 4" key="1">
    <citation type="journal article" date="2023" name="Elife">
        <title>Identification of key yeast species and microbe-microbe interactions impacting larval growth of Drosophila in the wild.</title>
        <authorList>
            <person name="Mure A."/>
            <person name="Sugiura Y."/>
            <person name="Maeda R."/>
            <person name="Honda K."/>
            <person name="Sakurai N."/>
            <person name="Takahashi Y."/>
            <person name="Watada M."/>
            <person name="Katoh T."/>
            <person name="Gotoh A."/>
            <person name="Gotoh Y."/>
            <person name="Taniguchi I."/>
            <person name="Nakamura K."/>
            <person name="Hayashi T."/>
            <person name="Katayama T."/>
            <person name="Uemura T."/>
            <person name="Hattori Y."/>
        </authorList>
    </citation>
    <scope>NUCLEOTIDE SEQUENCE [LARGE SCALE GENOMIC DNA]</scope>
    <source>
        <strain evidence="3 4">SC-9</strain>
    </source>
</reference>
<evidence type="ECO:0000313" key="3">
    <source>
        <dbReference type="EMBL" id="GMM38157.1"/>
    </source>
</evidence>
<dbReference type="AlphaFoldDB" id="A0AAV5QTF3"/>
<keyword evidence="4" id="KW-1185">Reference proteome</keyword>
<dbReference type="GeneID" id="90076146"/>
<dbReference type="EMBL" id="BTFZ01000019">
    <property type="protein sequence ID" value="GMM38157.1"/>
    <property type="molecule type" value="Genomic_DNA"/>
</dbReference>
<dbReference type="RefSeq" id="XP_064855153.1">
    <property type="nucleotide sequence ID" value="XM_064999081.1"/>
</dbReference>
<keyword evidence="2" id="KW-0732">Signal</keyword>
<proteinExistence type="predicted"/>
<evidence type="ECO:0000313" key="4">
    <source>
        <dbReference type="Proteomes" id="UP001360560"/>
    </source>
</evidence>
<evidence type="ECO:0008006" key="5">
    <source>
        <dbReference type="Google" id="ProtNLM"/>
    </source>
</evidence>
<dbReference type="Proteomes" id="UP001360560">
    <property type="component" value="Unassembled WGS sequence"/>
</dbReference>
<evidence type="ECO:0000256" key="1">
    <source>
        <dbReference type="SAM" id="Coils"/>
    </source>
</evidence>
<comment type="caution">
    <text evidence="3">The sequence shown here is derived from an EMBL/GenBank/DDBJ whole genome shotgun (WGS) entry which is preliminary data.</text>
</comment>
<feature type="chain" id="PRO_5043484389" description="Glycine zipper 2TM domain-containing protein" evidence="2">
    <location>
        <begin position="20"/>
        <end position="145"/>
    </location>
</feature>
<sequence>MKLEFLPIVLLGLATVSSSAPIDSRVNSQDIIKRADVTPEESKVISNGIDHVEENASEIKQRLQALEEKASAQISKDKAAAAQKGISAKKALLLGGGAGLLGSIGGSYFGGKAGGFVGGTVGGVVGGEAGASIHDKNSTSVASVH</sequence>
<feature type="signal peptide" evidence="2">
    <location>
        <begin position="1"/>
        <end position="19"/>
    </location>
</feature>